<evidence type="ECO:0000313" key="2">
    <source>
        <dbReference type="EMBL" id="SFW70601.1"/>
    </source>
</evidence>
<keyword evidence="1" id="KW-1133">Transmembrane helix</keyword>
<name>A0A1K1RF72_9PSEU</name>
<protein>
    <submittedName>
        <fullName evidence="2">Uncharacterized protein</fullName>
    </submittedName>
</protein>
<organism evidence="2 3">
    <name type="scientific">Amycolatopsis australiensis</name>
    <dbReference type="NCBI Taxonomy" id="546364"/>
    <lineage>
        <taxon>Bacteria</taxon>
        <taxon>Bacillati</taxon>
        <taxon>Actinomycetota</taxon>
        <taxon>Actinomycetes</taxon>
        <taxon>Pseudonocardiales</taxon>
        <taxon>Pseudonocardiaceae</taxon>
        <taxon>Amycolatopsis</taxon>
    </lineage>
</organism>
<keyword evidence="1" id="KW-0812">Transmembrane</keyword>
<dbReference type="EMBL" id="FPJG01000006">
    <property type="protein sequence ID" value="SFW70601.1"/>
    <property type="molecule type" value="Genomic_DNA"/>
</dbReference>
<accession>A0A1K1RF72</accession>
<keyword evidence="1" id="KW-0472">Membrane</keyword>
<dbReference type="AlphaFoldDB" id="A0A1K1RF72"/>
<evidence type="ECO:0000256" key="1">
    <source>
        <dbReference type="SAM" id="Phobius"/>
    </source>
</evidence>
<reference evidence="3" key="1">
    <citation type="submission" date="2016-11" db="EMBL/GenBank/DDBJ databases">
        <authorList>
            <person name="Varghese N."/>
            <person name="Submissions S."/>
        </authorList>
    </citation>
    <scope>NUCLEOTIDE SEQUENCE [LARGE SCALE GENOMIC DNA]</scope>
    <source>
        <strain evidence="3">DSM 44671</strain>
    </source>
</reference>
<proteinExistence type="predicted"/>
<feature type="transmembrane region" description="Helical" evidence="1">
    <location>
        <begin position="40"/>
        <end position="66"/>
    </location>
</feature>
<evidence type="ECO:0000313" key="3">
    <source>
        <dbReference type="Proteomes" id="UP000182740"/>
    </source>
</evidence>
<gene>
    <name evidence="2" type="ORF">SAMN04489730_3138</name>
</gene>
<keyword evidence="3" id="KW-1185">Reference proteome</keyword>
<dbReference type="Proteomes" id="UP000182740">
    <property type="component" value="Unassembled WGS sequence"/>
</dbReference>
<sequence length="78" mass="8604">MNDVTTSLTPWERRQLRGIERGLRETAGGLPLRLALDATALGFVGAGIFVDLPWLFAGCVAVNLAACLHLDRRKRRTE</sequence>
<dbReference type="STRING" id="546364.SAMN04489730_3138"/>